<dbReference type="Proteomes" id="UP000281553">
    <property type="component" value="Unassembled WGS sequence"/>
</dbReference>
<gene>
    <name evidence="1" type="ORF">DILT_LOCUS2331</name>
</gene>
<name>A0A3P6TYM0_DIBLA</name>
<proteinExistence type="predicted"/>
<dbReference type="AlphaFoldDB" id="A0A3P6TYM0"/>
<dbReference type="EMBL" id="UYRU01041954">
    <property type="protein sequence ID" value="VDK71488.1"/>
    <property type="molecule type" value="Genomic_DNA"/>
</dbReference>
<accession>A0A3P6TYM0</accession>
<reference evidence="1 2" key="1">
    <citation type="submission" date="2018-11" db="EMBL/GenBank/DDBJ databases">
        <authorList>
            <consortium name="Pathogen Informatics"/>
        </authorList>
    </citation>
    <scope>NUCLEOTIDE SEQUENCE [LARGE SCALE GENOMIC DNA]</scope>
</reference>
<evidence type="ECO:0000313" key="2">
    <source>
        <dbReference type="Proteomes" id="UP000281553"/>
    </source>
</evidence>
<evidence type="ECO:0000313" key="1">
    <source>
        <dbReference type="EMBL" id="VDK71488.1"/>
    </source>
</evidence>
<protein>
    <submittedName>
        <fullName evidence="1">Uncharacterized protein</fullName>
    </submittedName>
</protein>
<sequence>MAPNRAIRETYTYRRTAGAQETALTRFYGLPKAHKKGAPRRSIVSLEGTPTYELYKWLFWRLKFLSTDLETMGTSSILTGGLAVKALVPLLRSKYDEMKNLLDHAQILQVLSIGLRTYLTFD</sequence>
<keyword evidence="2" id="KW-1185">Reference proteome</keyword>
<dbReference type="OrthoDB" id="10029313at2759"/>
<organism evidence="1 2">
    <name type="scientific">Dibothriocephalus latus</name>
    <name type="common">Fish tapeworm</name>
    <name type="synonym">Diphyllobothrium latum</name>
    <dbReference type="NCBI Taxonomy" id="60516"/>
    <lineage>
        <taxon>Eukaryota</taxon>
        <taxon>Metazoa</taxon>
        <taxon>Spiralia</taxon>
        <taxon>Lophotrochozoa</taxon>
        <taxon>Platyhelminthes</taxon>
        <taxon>Cestoda</taxon>
        <taxon>Eucestoda</taxon>
        <taxon>Diphyllobothriidea</taxon>
        <taxon>Diphyllobothriidae</taxon>
        <taxon>Dibothriocephalus</taxon>
    </lineage>
</organism>